<protein>
    <submittedName>
        <fullName evidence="7">Putative helicase HelY</fullName>
        <ecNumber evidence="7">3.6.4.-</ecNumber>
    </submittedName>
</protein>
<evidence type="ECO:0000256" key="2">
    <source>
        <dbReference type="ARBA" id="ARBA00022801"/>
    </source>
</evidence>
<dbReference type="InterPro" id="IPR001650">
    <property type="entry name" value="Helicase_C-like"/>
</dbReference>
<dbReference type="EC" id="3.6.4.-" evidence="7"/>
<evidence type="ECO:0000256" key="3">
    <source>
        <dbReference type="ARBA" id="ARBA00022806"/>
    </source>
</evidence>
<dbReference type="RefSeq" id="WP_206707825.1">
    <property type="nucleotide sequence ID" value="NZ_CP059066.1"/>
</dbReference>
<dbReference type="GO" id="GO:0004386">
    <property type="term" value="F:helicase activity"/>
    <property type="evidence" value="ECO:0007669"/>
    <property type="project" value="UniProtKB-KW"/>
</dbReference>
<dbReference type="GO" id="GO:0005524">
    <property type="term" value="F:ATP binding"/>
    <property type="evidence" value="ECO:0007669"/>
    <property type="project" value="UniProtKB-KW"/>
</dbReference>
<dbReference type="InterPro" id="IPR011545">
    <property type="entry name" value="DEAD/DEAH_box_helicase_dom"/>
</dbReference>
<dbReference type="PANTHER" id="PTHR12131">
    <property type="entry name" value="ATP-DEPENDENT RNA AND DNA HELICASE"/>
    <property type="match status" value="1"/>
</dbReference>
<dbReference type="PANTHER" id="PTHR12131:SF1">
    <property type="entry name" value="ATP-DEPENDENT RNA HELICASE SUPV3L1, MITOCHONDRIAL-RELATED"/>
    <property type="match status" value="1"/>
</dbReference>
<evidence type="ECO:0000259" key="6">
    <source>
        <dbReference type="PROSITE" id="PS51194"/>
    </source>
</evidence>
<name>A0A8A0RSN8_9FIRM</name>
<evidence type="ECO:0000313" key="7">
    <source>
        <dbReference type="EMBL" id="QSQ10518.1"/>
    </source>
</evidence>
<evidence type="ECO:0000313" key="8">
    <source>
        <dbReference type="Proteomes" id="UP000662904"/>
    </source>
</evidence>
<dbReference type="InterPro" id="IPR050699">
    <property type="entry name" value="RNA-DNA_Helicase"/>
</dbReference>
<organism evidence="7 8">
    <name type="scientific">Koleobacter methoxysyntrophicus</name>
    <dbReference type="NCBI Taxonomy" id="2751313"/>
    <lineage>
        <taxon>Bacteria</taxon>
        <taxon>Bacillati</taxon>
        <taxon>Bacillota</taxon>
        <taxon>Clostridia</taxon>
        <taxon>Koleobacterales</taxon>
        <taxon>Koleobacteraceae</taxon>
        <taxon>Koleobacter</taxon>
    </lineage>
</organism>
<dbReference type="SMART" id="SM00487">
    <property type="entry name" value="DEXDc"/>
    <property type="match status" value="1"/>
</dbReference>
<keyword evidence="4" id="KW-0067">ATP-binding</keyword>
<accession>A0A8A0RSN8</accession>
<dbReference type="Pfam" id="PF00270">
    <property type="entry name" value="DEAD"/>
    <property type="match status" value="1"/>
</dbReference>
<dbReference type="PROSITE" id="PS51194">
    <property type="entry name" value="HELICASE_CTER"/>
    <property type="match status" value="1"/>
</dbReference>
<dbReference type="InterPro" id="IPR027417">
    <property type="entry name" value="P-loop_NTPase"/>
</dbReference>
<dbReference type="InterPro" id="IPR014001">
    <property type="entry name" value="Helicase_ATP-bd"/>
</dbReference>
<dbReference type="SUPFAM" id="SSF52540">
    <property type="entry name" value="P-loop containing nucleoside triphosphate hydrolases"/>
    <property type="match status" value="1"/>
</dbReference>
<sequence length="521" mass="59361">MLYGWQKTAFKKIRDKNAIVSAPTGAGKTKVAYLWAGIIDDKEQIIYPGILKCGKIIFTAPIKALSNERYLELKNMGLNVGLETGDFKKNLDADIICCTQEIYTKKYAPVPGQKVIIDEFHYATTDPQRARAYIDGIVATSSASKILLMSATFGRPKKTKNYIEKITAKEFELYHTNKRMTKQVFFKEPITLDEIKNALVFVFSLKGTAGIAEELALLRDRISANKERRLNEIAELLTIKRIPAVVYKGVGIYTGSLLPKEKLFMEAAFRERIIDVMVGTDALSLGVNLPAETVVFAQLAKYYDGPISKNEFLQMAGRAGRKGYFDTGYVTYYPSNYESFDYDTEELYEYLLAAPQEPMRIELDVSVPALLKGRSIEEEAEYVAQYSYPPQQKQKVIDYIKEILFKIDTFAEERNLPGLKETLADIYFVEYNLGTNLRLAATFAKTEEKLEVEKLISIVFTHEPIRNEFYGFLQLRKYINSLPKEYRKKIANRQNLERMINETDPTVKGFEEILAKIKPAG</sequence>
<dbReference type="EMBL" id="CP059066">
    <property type="protein sequence ID" value="QSQ10518.1"/>
    <property type="molecule type" value="Genomic_DNA"/>
</dbReference>
<keyword evidence="2 7" id="KW-0378">Hydrolase</keyword>
<dbReference type="AlphaFoldDB" id="A0A8A0RSN8"/>
<dbReference type="Proteomes" id="UP000662904">
    <property type="component" value="Chromosome"/>
</dbReference>
<evidence type="ECO:0000259" key="5">
    <source>
        <dbReference type="PROSITE" id="PS51192"/>
    </source>
</evidence>
<gene>
    <name evidence="7" type="primary">helY</name>
    <name evidence="7" type="ORF">H0A61_02926</name>
</gene>
<evidence type="ECO:0000256" key="1">
    <source>
        <dbReference type="ARBA" id="ARBA00022741"/>
    </source>
</evidence>
<dbReference type="SMART" id="SM00490">
    <property type="entry name" value="HELICc"/>
    <property type="match status" value="1"/>
</dbReference>
<dbReference type="GO" id="GO:0003676">
    <property type="term" value="F:nucleic acid binding"/>
    <property type="evidence" value="ECO:0007669"/>
    <property type="project" value="InterPro"/>
</dbReference>
<reference evidence="7" key="1">
    <citation type="submission" date="2020-07" db="EMBL/GenBank/DDBJ databases">
        <title>Koleobacter methoxysyntrophicus gen. nov., sp. nov., a novel anaerobic bacterium isolated from deep subsurface oil field and proposal of Koleobacterales ord. nov. in the phylum Firmicutes.</title>
        <authorList>
            <person name="Sakamoto S."/>
            <person name="Tamaki H."/>
        </authorList>
    </citation>
    <scope>NUCLEOTIDE SEQUENCE</scope>
    <source>
        <strain evidence="7">NRmbB1</strain>
    </source>
</reference>
<feature type="domain" description="Helicase C-terminal" evidence="6">
    <location>
        <begin position="210"/>
        <end position="374"/>
    </location>
</feature>
<proteinExistence type="predicted"/>
<dbReference type="Pfam" id="PF00271">
    <property type="entry name" value="Helicase_C"/>
    <property type="match status" value="1"/>
</dbReference>
<keyword evidence="3 7" id="KW-0347">Helicase</keyword>
<dbReference type="Gene3D" id="3.40.50.300">
    <property type="entry name" value="P-loop containing nucleotide triphosphate hydrolases"/>
    <property type="match status" value="2"/>
</dbReference>
<dbReference type="GO" id="GO:0016787">
    <property type="term" value="F:hydrolase activity"/>
    <property type="evidence" value="ECO:0007669"/>
    <property type="project" value="UniProtKB-KW"/>
</dbReference>
<dbReference type="KEGG" id="kme:H0A61_02926"/>
<dbReference type="PROSITE" id="PS51192">
    <property type="entry name" value="HELICASE_ATP_BIND_1"/>
    <property type="match status" value="1"/>
</dbReference>
<evidence type="ECO:0000256" key="4">
    <source>
        <dbReference type="ARBA" id="ARBA00022840"/>
    </source>
</evidence>
<feature type="domain" description="Helicase ATP-binding" evidence="5">
    <location>
        <begin position="9"/>
        <end position="171"/>
    </location>
</feature>
<keyword evidence="1" id="KW-0547">Nucleotide-binding</keyword>
<keyword evidence="8" id="KW-1185">Reference proteome</keyword>